<evidence type="ECO:0000313" key="3">
    <source>
        <dbReference type="Proteomes" id="UP001519307"/>
    </source>
</evidence>
<dbReference type="EC" id="1.18.6.1" evidence="2"/>
<protein>
    <submittedName>
        <fullName evidence="2">Nitrogenase molybdenum-iron protein beta chain</fullName>
        <ecNumber evidence="2">1.18.6.1</ecNumber>
    </submittedName>
</protein>
<feature type="domain" description="Nitrogenase/oxidoreductase component 1" evidence="1">
    <location>
        <begin position="13"/>
        <end position="438"/>
    </location>
</feature>
<evidence type="ECO:0000259" key="1">
    <source>
        <dbReference type="Pfam" id="PF00148"/>
    </source>
</evidence>
<dbReference type="GO" id="GO:0016163">
    <property type="term" value="F:nitrogenase activity"/>
    <property type="evidence" value="ECO:0007669"/>
    <property type="project" value="UniProtKB-EC"/>
</dbReference>
<sequence>MSELLQEPRHFCALGAQQTVIAIERAIPILHAGPGCSSKLSAGMAGCGGYQGTGYAGGDAIPCSNMTERDVVFGGEKRLRNLIESTLKIIDGDFFVVLTGCTSDIIGDDVGSIVSDFQKQGVPIVYAETGGFKGDAYKGHELVLEAIINQYLNPKVNSVKKVPKLVNIFSSVPIHDPFWEGDLKEIKRLLKSIGLNANILFGYNSGGINAINAIPDAEFNIVISPWVGVSTAELLKKKFNTPYLHYPVLPIGGVETSKFIRKVAAFANIDKKLVDEVIKREENEYYHYLTRLADFLIESRYDLPKRFFNINDSAYTLAISKFLVNDLGLLPGHQFITEGVPERFKNIIKTYFKDIAPGISSDITFCKDGGIINQKINKFNEYTTPLVLGSSWDADAASQIDGINLSVGLPITDRVILHHNYAGYSGGLNLIEDIYSKILSRHS</sequence>
<dbReference type="Pfam" id="PF00148">
    <property type="entry name" value="Oxidored_nitro"/>
    <property type="match status" value="1"/>
</dbReference>
<dbReference type="RefSeq" id="WP_209702091.1">
    <property type="nucleotide sequence ID" value="NZ_JAGGLM010000008.1"/>
</dbReference>
<accession>A0ABS4KU22</accession>
<dbReference type="InterPro" id="IPR000510">
    <property type="entry name" value="Nase/OxRdtase_comp1"/>
</dbReference>
<dbReference type="SUPFAM" id="SSF53807">
    <property type="entry name" value="Helical backbone' metal receptor"/>
    <property type="match status" value="1"/>
</dbReference>
<dbReference type="Gene3D" id="3.40.50.1980">
    <property type="entry name" value="Nitrogenase molybdenum iron protein domain"/>
    <property type="match status" value="3"/>
</dbReference>
<organism evidence="2 3">
    <name type="scientific">Clostridium algifaecis</name>
    <dbReference type="NCBI Taxonomy" id="1472040"/>
    <lineage>
        <taxon>Bacteria</taxon>
        <taxon>Bacillati</taxon>
        <taxon>Bacillota</taxon>
        <taxon>Clostridia</taxon>
        <taxon>Eubacteriales</taxon>
        <taxon>Clostridiaceae</taxon>
        <taxon>Clostridium</taxon>
    </lineage>
</organism>
<dbReference type="InterPro" id="IPR050152">
    <property type="entry name" value="ChlB/BchB/BchZ"/>
</dbReference>
<reference evidence="2 3" key="1">
    <citation type="submission" date="2021-03" db="EMBL/GenBank/DDBJ databases">
        <title>Genomic Encyclopedia of Type Strains, Phase IV (KMG-IV): sequencing the most valuable type-strain genomes for metagenomic binning, comparative biology and taxonomic classification.</title>
        <authorList>
            <person name="Goeker M."/>
        </authorList>
    </citation>
    <scope>NUCLEOTIDE SEQUENCE [LARGE SCALE GENOMIC DNA]</scope>
    <source>
        <strain evidence="2 3">DSM 28783</strain>
    </source>
</reference>
<name>A0ABS4KU22_9CLOT</name>
<keyword evidence="2" id="KW-0560">Oxidoreductase</keyword>
<dbReference type="Proteomes" id="UP001519307">
    <property type="component" value="Unassembled WGS sequence"/>
</dbReference>
<dbReference type="PANTHER" id="PTHR33712:SF7">
    <property type="entry name" value="LIGHT-INDEPENDENT PROTOCHLOROPHYLLIDE REDUCTASE SUBUNIT B"/>
    <property type="match status" value="1"/>
</dbReference>
<proteinExistence type="predicted"/>
<keyword evidence="3" id="KW-1185">Reference proteome</keyword>
<dbReference type="PANTHER" id="PTHR33712">
    <property type="entry name" value="LIGHT-INDEPENDENT PROTOCHLOROPHYLLIDE REDUCTASE SUBUNIT B"/>
    <property type="match status" value="1"/>
</dbReference>
<dbReference type="EMBL" id="JAGGLM010000008">
    <property type="protein sequence ID" value="MBP2032936.1"/>
    <property type="molecule type" value="Genomic_DNA"/>
</dbReference>
<gene>
    <name evidence="2" type="ORF">J2Z42_001615</name>
</gene>
<evidence type="ECO:0000313" key="2">
    <source>
        <dbReference type="EMBL" id="MBP2032936.1"/>
    </source>
</evidence>
<comment type="caution">
    <text evidence="2">The sequence shown here is derived from an EMBL/GenBank/DDBJ whole genome shotgun (WGS) entry which is preliminary data.</text>
</comment>